<dbReference type="EMBL" id="SRMO01000026">
    <property type="protein sequence ID" value="TGG96191.1"/>
    <property type="molecule type" value="Genomic_DNA"/>
</dbReference>
<protein>
    <submittedName>
        <fullName evidence="1">Uncharacterized protein</fullName>
    </submittedName>
</protein>
<evidence type="ECO:0000313" key="2">
    <source>
        <dbReference type="Proteomes" id="UP000317990"/>
    </source>
</evidence>
<name>A0A524RQS3_9CHRO</name>
<dbReference type="AlphaFoldDB" id="A0A524RQS3"/>
<evidence type="ECO:0000313" key="1">
    <source>
        <dbReference type="EMBL" id="TGG96191.1"/>
    </source>
</evidence>
<comment type="caution">
    <text evidence="1">The sequence shown here is derived from an EMBL/GenBank/DDBJ whole genome shotgun (WGS) entry which is preliminary data.</text>
</comment>
<reference evidence="1 2" key="1">
    <citation type="journal article" date="2019" name="mSystems">
        <title>Life at home and on the roam: Genomic adaptions reflect the dual lifestyle of an intracellular, facultative symbiont.</title>
        <authorList>
            <person name="Burgsdorf I."/>
        </authorList>
    </citation>
    <scope>NUCLEOTIDE SEQUENCE [LARGE SCALE GENOMIC DNA]</scope>
    <source>
        <strain evidence="1">277cV</strain>
    </source>
</reference>
<sequence>MARLPICRSAALPLVVLLPLLLSGCRLRSHRSRWEAELACDRVGRQESKLLAQKKNDYMEILAEKSAVGDLHSDGTDPPFLRHQVSVLQDETTRQYLAIQQLDFEDPSKGFTVIHRCYY</sequence>
<dbReference type="Proteomes" id="UP000317990">
    <property type="component" value="Unassembled WGS sequence"/>
</dbReference>
<gene>
    <name evidence="1" type="ORF">ERJ67_01285</name>
</gene>
<organism evidence="1 2">
    <name type="scientific">Aphanocapsa feldmannii 277cV</name>
    <dbReference type="NCBI Taxonomy" id="2507553"/>
    <lineage>
        <taxon>Bacteria</taxon>
        <taxon>Bacillati</taxon>
        <taxon>Cyanobacteriota</taxon>
        <taxon>Cyanophyceae</taxon>
        <taxon>Oscillatoriophycideae</taxon>
        <taxon>Chroococcales</taxon>
        <taxon>Microcystaceae</taxon>
        <taxon>Aphanocapsa</taxon>
    </lineage>
</organism>
<dbReference type="PROSITE" id="PS51257">
    <property type="entry name" value="PROKAR_LIPOPROTEIN"/>
    <property type="match status" value="1"/>
</dbReference>
<accession>A0A524RQS3</accession>
<proteinExistence type="predicted"/>